<gene>
    <name evidence="3" type="ORF">SAMN05216553_1366</name>
</gene>
<feature type="region of interest" description="Disordered" evidence="1">
    <location>
        <begin position="122"/>
        <end position="155"/>
    </location>
</feature>
<dbReference type="EMBL" id="FNCC01000036">
    <property type="protein sequence ID" value="SDH61481.1"/>
    <property type="molecule type" value="Genomic_DNA"/>
</dbReference>
<evidence type="ECO:0008006" key="5">
    <source>
        <dbReference type="Google" id="ProtNLM"/>
    </source>
</evidence>
<sequence length="262" mass="26416">MSSAEQRAKTGANGIRRFAARALLAVGGALAGTAVAWALTTSAAQATEPVPAGDGQQIDVVTQLVAKTDETLPVVTPAAAAVHKIDETLRTEQEKARAALPETPVSQAVEQIAGRILPQVTRTGQAQTPATGRAEDVTFPETPAPATENEATGLPPVTEVVSHVAGTSGATWTDLLEQHDAVVPSEQQPSLPVAPLPKLPVPAPAPVQCASCTDGAGSAKGSTAAALASSGHVLGHSVTRALAPSTDEVTVTPGKQPGINPD</sequence>
<feature type="region of interest" description="Disordered" evidence="1">
    <location>
        <begin position="241"/>
        <end position="262"/>
    </location>
</feature>
<organism evidence="3 4">
    <name type="scientific">Lentzea fradiae</name>
    <dbReference type="NCBI Taxonomy" id="200378"/>
    <lineage>
        <taxon>Bacteria</taxon>
        <taxon>Bacillati</taxon>
        <taxon>Actinomycetota</taxon>
        <taxon>Actinomycetes</taxon>
        <taxon>Pseudonocardiales</taxon>
        <taxon>Pseudonocardiaceae</taxon>
        <taxon>Lentzea</taxon>
    </lineage>
</organism>
<evidence type="ECO:0000256" key="2">
    <source>
        <dbReference type="SAM" id="SignalP"/>
    </source>
</evidence>
<dbReference type="AlphaFoldDB" id="A0A1G8DV85"/>
<dbReference type="STRING" id="200378.SAMN05216553_1366"/>
<evidence type="ECO:0000313" key="3">
    <source>
        <dbReference type="EMBL" id="SDH61481.1"/>
    </source>
</evidence>
<accession>A0A1G8DV85</accession>
<dbReference type="OrthoDB" id="3687004at2"/>
<keyword evidence="2" id="KW-0732">Signal</keyword>
<evidence type="ECO:0000256" key="1">
    <source>
        <dbReference type="SAM" id="MobiDB-lite"/>
    </source>
</evidence>
<proteinExistence type="predicted"/>
<evidence type="ECO:0000313" key="4">
    <source>
        <dbReference type="Proteomes" id="UP000199623"/>
    </source>
</evidence>
<dbReference type="Proteomes" id="UP000199623">
    <property type="component" value="Unassembled WGS sequence"/>
</dbReference>
<feature type="chain" id="PRO_5038354479" description="Secreted protein" evidence="2">
    <location>
        <begin position="39"/>
        <end position="262"/>
    </location>
</feature>
<feature type="signal peptide" evidence="2">
    <location>
        <begin position="1"/>
        <end position="38"/>
    </location>
</feature>
<protein>
    <recommendedName>
        <fullName evidence="5">Secreted protein</fullName>
    </recommendedName>
</protein>
<reference evidence="4" key="1">
    <citation type="submission" date="2016-10" db="EMBL/GenBank/DDBJ databases">
        <authorList>
            <person name="Varghese N."/>
            <person name="Submissions S."/>
        </authorList>
    </citation>
    <scope>NUCLEOTIDE SEQUENCE [LARGE SCALE GENOMIC DNA]</scope>
    <source>
        <strain evidence="4">CGMCC 4.3506</strain>
    </source>
</reference>
<name>A0A1G8DV85_9PSEU</name>
<keyword evidence="4" id="KW-1185">Reference proteome</keyword>
<dbReference type="RefSeq" id="WP_090060532.1">
    <property type="nucleotide sequence ID" value="NZ_FNCC01000036.1"/>
</dbReference>